<dbReference type="SMART" id="SM00382">
    <property type="entry name" value="AAA"/>
    <property type="match status" value="1"/>
</dbReference>
<dbReference type="PANTHER" id="PTHR47642">
    <property type="entry name" value="ATP-DEPENDENT DNA HELICASE"/>
    <property type="match status" value="1"/>
</dbReference>
<dbReference type="InterPro" id="IPR041214">
    <property type="entry name" value="SH3_14"/>
</dbReference>
<dbReference type="RefSeq" id="YP_010092993.1">
    <property type="nucleotide sequence ID" value="NC_055733.1"/>
</dbReference>
<keyword evidence="2" id="KW-0067">ATP-binding</keyword>
<accession>A0A2H4YF32</accession>
<protein>
    <submittedName>
        <fullName evidence="2">DNA helicase</fullName>
    </submittedName>
</protein>
<dbReference type="SUPFAM" id="SSF52540">
    <property type="entry name" value="P-loop containing nucleoside triphosphate hydrolases"/>
    <property type="match status" value="1"/>
</dbReference>
<dbReference type="Gene3D" id="3.40.50.300">
    <property type="entry name" value="P-loop containing nucleotide triphosphate hydrolases"/>
    <property type="match status" value="2"/>
</dbReference>
<organism evidence="2 3">
    <name type="scientific">Aeromonas phage Ah1</name>
    <dbReference type="NCBI Taxonomy" id="2053701"/>
    <lineage>
        <taxon>Viruses</taxon>
        <taxon>Duplodnaviria</taxon>
        <taxon>Heunggongvirae</taxon>
        <taxon>Uroviricota</taxon>
        <taxon>Caudoviricetes</taxon>
        <taxon>Pantevenvirales</taxon>
        <taxon>Straboviridae</taxon>
        <taxon>Cinqassovirus</taxon>
        <taxon>Cinqassovirus ah1</taxon>
    </lineage>
</organism>
<feature type="domain" description="AAA+ ATPase" evidence="1">
    <location>
        <begin position="27"/>
        <end position="178"/>
    </location>
</feature>
<evidence type="ECO:0000259" key="1">
    <source>
        <dbReference type="SMART" id="SM00382"/>
    </source>
</evidence>
<dbReference type="GO" id="GO:0004386">
    <property type="term" value="F:helicase activity"/>
    <property type="evidence" value="ECO:0007669"/>
    <property type="project" value="UniProtKB-KW"/>
</dbReference>
<dbReference type="CDD" id="cd17933">
    <property type="entry name" value="DEXSc_RecD-like"/>
    <property type="match status" value="1"/>
</dbReference>
<proteinExistence type="predicted"/>
<dbReference type="EMBL" id="MG250483">
    <property type="protein sequence ID" value="AUE22782.1"/>
    <property type="molecule type" value="Genomic_DNA"/>
</dbReference>
<dbReference type="Gene3D" id="2.30.30.780">
    <property type="match status" value="1"/>
</dbReference>
<keyword evidence="3" id="KW-1185">Reference proteome</keyword>
<evidence type="ECO:0000313" key="3">
    <source>
        <dbReference type="Proteomes" id="UP000240934"/>
    </source>
</evidence>
<dbReference type="Pfam" id="PF13604">
    <property type="entry name" value="AAA_30"/>
    <property type="match status" value="1"/>
</dbReference>
<dbReference type="KEGG" id="vg:65110584"/>
<keyword evidence="2" id="KW-0378">Hydrolase</keyword>
<dbReference type="PANTHER" id="PTHR47642:SF5">
    <property type="entry name" value="ATP-DEPENDENT DNA HELICASE"/>
    <property type="match status" value="1"/>
</dbReference>
<dbReference type="InterPro" id="IPR027417">
    <property type="entry name" value="P-loop_NTPase"/>
</dbReference>
<sequence>MSEAASLLAKIILTDCQKAAIDAVLTDKKHITISGPAGSGKSFLTKILIQKLLDLNNGAVITCAPTHQAKIVLSKMSGFTASTIHSVLKIHPDTYEDVREFKQSKSDKAKEDLKAVQYLIVDEASMVDNDLFEILLKSVHPFCQIIAIGDKHQIQPVRHAPGEISPFFTDKRFRLAELKTVVRQQAGNPIIQVATKIRNGGWFETNWDKATGTGVLDVKTIAKMMQIYLSKVKTPEDLLNYRMLAYTNDVVNSFNRVIRKHVYKTTDPFVDNEYLVMQEPVMREEEIGGETFTETLLNNGETVKIIPGSIKRQLKYISLPYVDPIQIEVATMLVERQETDVTEGVDSDKEVEISVVWDASSQVLLDEALSYAASQYKQMGSGKATSRLWEAFWQVKGMFVNTKSLGASTFHKSQGTTVIGVCVYTGDMNFAQFEIQTQLGYVGCTRAQKWVIYC</sequence>
<keyword evidence="2" id="KW-0547">Nucleotide-binding</keyword>
<name>A0A2H4YF32_9CAUD</name>
<dbReference type="Proteomes" id="UP000240934">
    <property type="component" value="Segment"/>
</dbReference>
<dbReference type="Pfam" id="PF18343">
    <property type="entry name" value="SH3_14"/>
    <property type="match status" value="1"/>
</dbReference>
<dbReference type="GeneID" id="65110584"/>
<evidence type="ECO:0000313" key="2">
    <source>
        <dbReference type="EMBL" id="AUE22782.1"/>
    </source>
</evidence>
<dbReference type="InterPro" id="IPR003593">
    <property type="entry name" value="AAA+_ATPase"/>
</dbReference>
<dbReference type="InterPro" id="IPR051055">
    <property type="entry name" value="PIF1_helicase"/>
</dbReference>
<gene>
    <name evidence="2" type="primary">dda</name>
    <name evidence="2" type="ORF">Ah1_00264</name>
</gene>
<reference evidence="2 3" key="1">
    <citation type="submission" date="2017-10" db="EMBL/GenBank/DDBJ databases">
        <title>Antibacterial composition for extension of chilled fish shelf life and decreasing of risk of food-borne infections, bacteriophage strains for its preparation.</title>
        <authorList>
            <person name="Zulkarneev E.R."/>
            <person name="Aleshkin A.V."/>
            <person name="Rubalsky O.V."/>
            <person name="Kiseleva I.A."/>
            <person name="Rubalskii E.O."/>
            <person name="Lebedev S.N."/>
        </authorList>
    </citation>
    <scope>NUCLEOTIDE SEQUENCE [LARGE SCALE GENOMIC DNA]</scope>
</reference>
<keyword evidence="2" id="KW-0347">Helicase</keyword>